<dbReference type="EMBL" id="JBDJOF010000014">
    <property type="protein sequence ID" value="MEN5390013.1"/>
    <property type="molecule type" value="Genomic_DNA"/>
</dbReference>
<feature type="transmembrane region" description="Helical" evidence="1">
    <location>
        <begin position="83"/>
        <end position="106"/>
    </location>
</feature>
<keyword evidence="3" id="KW-1185">Reference proteome</keyword>
<sequence>MQVARWHNPYLNEQEAAMIEQTSKVDAPDGDPRPEKLPAKAGSALEDVGRLMVLLSLVAGVVGVFAFGRVPRIASWGGVSHDWNLLNVFAVVLSTGWALAMSWAVYRLGTALCWLERIGKKVEVE</sequence>
<proteinExistence type="predicted"/>
<dbReference type="RefSeq" id="WP_346469648.1">
    <property type="nucleotide sequence ID" value="NZ_JBDJOF010000014.1"/>
</dbReference>
<gene>
    <name evidence="2" type="ORF">ABE587_09295</name>
</gene>
<keyword evidence="1" id="KW-0812">Transmembrane</keyword>
<dbReference type="Proteomes" id="UP001400166">
    <property type="component" value="Unassembled WGS sequence"/>
</dbReference>
<keyword evidence="1" id="KW-1133">Transmembrane helix</keyword>
<protein>
    <recommendedName>
        <fullName evidence="4">Transmembrane protein</fullName>
    </recommendedName>
</protein>
<evidence type="ECO:0008006" key="4">
    <source>
        <dbReference type="Google" id="ProtNLM"/>
    </source>
</evidence>
<accession>A0ABV0C6K8</accession>
<keyword evidence="1" id="KW-0472">Membrane</keyword>
<feature type="transmembrane region" description="Helical" evidence="1">
    <location>
        <begin position="51"/>
        <end position="71"/>
    </location>
</feature>
<name>A0ABV0C6K8_9GAMM</name>
<comment type="caution">
    <text evidence="2">The sequence shown here is derived from an EMBL/GenBank/DDBJ whole genome shotgun (WGS) entry which is preliminary data.</text>
</comment>
<evidence type="ECO:0000313" key="3">
    <source>
        <dbReference type="Proteomes" id="UP001400166"/>
    </source>
</evidence>
<reference evidence="2 3" key="1">
    <citation type="submission" date="2024-04" db="EMBL/GenBank/DDBJ databases">
        <title>WGS of bacteria from Torrens River.</title>
        <authorList>
            <person name="Wyrsch E.R."/>
            <person name="Drigo B."/>
        </authorList>
    </citation>
    <scope>NUCLEOTIDE SEQUENCE [LARGE SCALE GENOMIC DNA]</scope>
    <source>
        <strain evidence="2 3">TWI153</strain>
    </source>
</reference>
<evidence type="ECO:0000313" key="2">
    <source>
        <dbReference type="EMBL" id="MEN5390013.1"/>
    </source>
</evidence>
<evidence type="ECO:0000256" key="1">
    <source>
        <dbReference type="SAM" id="Phobius"/>
    </source>
</evidence>
<organism evidence="2 3">
    <name type="scientific">Stenotrophomonas hibiscicola</name>
    <dbReference type="NCBI Taxonomy" id="86189"/>
    <lineage>
        <taxon>Bacteria</taxon>
        <taxon>Pseudomonadati</taxon>
        <taxon>Pseudomonadota</taxon>
        <taxon>Gammaproteobacteria</taxon>
        <taxon>Lysobacterales</taxon>
        <taxon>Lysobacteraceae</taxon>
        <taxon>Stenotrophomonas</taxon>
        <taxon>Stenotrophomonas maltophilia group</taxon>
    </lineage>
</organism>